<evidence type="ECO:0008006" key="3">
    <source>
        <dbReference type="Google" id="ProtNLM"/>
    </source>
</evidence>
<organism evidence="1 2">
    <name type="scientific">Porphyromonas levii</name>
    <dbReference type="NCBI Taxonomy" id="28114"/>
    <lineage>
        <taxon>Bacteria</taxon>
        <taxon>Pseudomonadati</taxon>
        <taxon>Bacteroidota</taxon>
        <taxon>Bacteroidia</taxon>
        <taxon>Bacteroidales</taxon>
        <taxon>Porphyromonadaceae</taxon>
        <taxon>Porphyromonas</taxon>
    </lineage>
</organism>
<reference evidence="1 2" key="1">
    <citation type="submission" date="2019-03" db="EMBL/GenBank/DDBJ databases">
        <title>Porphyromonas levii Isolated from the Uterus of Dairy Cows.</title>
        <authorList>
            <person name="Francis A.M."/>
        </authorList>
    </citation>
    <scope>NUCLEOTIDE SEQUENCE [LARGE SCALE GENOMIC DNA]</scope>
    <source>
        <strain evidence="1 2">AF5678</strain>
    </source>
</reference>
<protein>
    <recommendedName>
        <fullName evidence="3">Plasmid mobilization relaxosome protein MobC</fullName>
    </recommendedName>
</protein>
<dbReference type="Proteomes" id="UP000297225">
    <property type="component" value="Unassembled WGS sequence"/>
</dbReference>
<evidence type="ECO:0000313" key="2">
    <source>
        <dbReference type="Proteomes" id="UP000297225"/>
    </source>
</evidence>
<dbReference type="InterPro" id="IPR053842">
    <property type="entry name" value="NikA-like"/>
</dbReference>
<gene>
    <name evidence="1" type="ORF">E4P47_08420</name>
</gene>
<evidence type="ECO:0000313" key="1">
    <source>
        <dbReference type="EMBL" id="TFH94235.1"/>
    </source>
</evidence>
<dbReference type="Pfam" id="PF21983">
    <property type="entry name" value="NikA-like"/>
    <property type="match status" value="1"/>
</dbReference>
<sequence>MGKKTQDKKTVVLRLRCTEEEKKKMLFRAERTGKTFSEYARECLLNGEIVSVPQLTENEKEALYVLKRIAQFFTYIANLIKTKDETWVQTTKNLSIATRYALRRFYDARYKIPDEIYDMLSLKPYDCQM</sequence>
<dbReference type="OrthoDB" id="1014262at2"/>
<dbReference type="RefSeq" id="WP_134849842.1">
    <property type="nucleotide sequence ID" value="NZ_CP197400.1"/>
</dbReference>
<accession>A0A4Y8WN29</accession>
<proteinExistence type="predicted"/>
<name>A0A4Y8WN29_9PORP</name>
<dbReference type="AlphaFoldDB" id="A0A4Y8WN29"/>
<dbReference type="GeneID" id="66797331"/>
<comment type="caution">
    <text evidence="1">The sequence shown here is derived from an EMBL/GenBank/DDBJ whole genome shotgun (WGS) entry which is preliminary data.</text>
</comment>
<keyword evidence="2" id="KW-1185">Reference proteome</keyword>
<dbReference type="EMBL" id="SPNC01000158">
    <property type="protein sequence ID" value="TFH94235.1"/>
    <property type="molecule type" value="Genomic_DNA"/>
</dbReference>